<dbReference type="Proteomes" id="UP000184050">
    <property type="component" value="Unassembled WGS sequence"/>
</dbReference>
<evidence type="ECO:0000313" key="1">
    <source>
        <dbReference type="EMBL" id="SHI73290.1"/>
    </source>
</evidence>
<gene>
    <name evidence="1" type="ORF">SAMN05444280_10578</name>
</gene>
<dbReference type="AlphaFoldDB" id="A0A1M6DJE9"/>
<evidence type="ECO:0000313" key="2">
    <source>
        <dbReference type="Proteomes" id="UP000184050"/>
    </source>
</evidence>
<proteinExistence type="predicted"/>
<name>A0A1M6DJE9_9BACT</name>
<keyword evidence="2" id="KW-1185">Reference proteome</keyword>
<accession>A0A1M6DJE9</accession>
<dbReference type="EMBL" id="FQZE01000005">
    <property type="protein sequence ID" value="SHI73290.1"/>
    <property type="molecule type" value="Genomic_DNA"/>
</dbReference>
<dbReference type="STRING" id="1168035.SAMN05444280_10578"/>
<sequence>MLTFKPLKTKVLIIPGNIRRKGRFHSNETDAFAEGFICSPFARRGKPLEQERQGCTEILKNIQNPEMIPICETKPKYIRQILFSGFGKYERIARFHAKNHIG</sequence>
<protein>
    <submittedName>
        <fullName evidence="1">Uncharacterized protein</fullName>
    </submittedName>
</protein>
<organism evidence="1 2">
    <name type="scientific">Tangfeifania diversioriginum</name>
    <dbReference type="NCBI Taxonomy" id="1168035"/>
    <lineage>
        <taxon>Bacteria</taxon>
        <taxon>Pseudomonadati</taxon>
        <taxon>Bacteroidota</taxon>
        <taxon>Bacteroidia</taxon>
        <taxon>Marinilabiliales</taxon>
        <taxon>Prolixibacteraceae</taxon>
        <taxon>Tangfeifania</taxon>
    </lineage>
</organism>
<reference evidence="1 2" key="1">
    <citation type="submission" date="2016-11" db="EMBL/GenBank/DDBJ databases">
        <authorList>
            <person name="Jaros S."/>
            <person name="Januszkiewicz K."/>
            <person name="Wedrychowicz H."/>
        </authorList>
    </citation>
    <scope>NUCLEOTIDE SEQUENCE [LARGE SCALE GENOMIC DNA]</scope>
    <source>
        <strain evidence="1 2">DSM 27063</strain>
    </source>
</reference>